<keyword evidence="8" id="KW-1185">Reference proteome</keyword>
<gene>
    <name evidence="7" type="ORF">BKCO1_13000103</name>
</gene>
<dbReference type="GeneID" id="31011081"/>
<evidence type="ECO:0000256" key="4">
    <source>
        <dbReference type="ARBA" id="ARBA00023136"/>
    </source>
</evidence>
<dbReference type="STRING" id="236234.A0A1J9S8E5"/>
<feature type="transmembrane region" description="Helical" evidence="6">
    <location>
        <begin position="389"/>
        <end position="411"/>
    </location>
</feature>
<dbReference type="EMBL" id="MNUE01000013">
    <property type="protein sequence ID" value="OJD36188.1"/>
    <property type="molecule type" value="Genomic_DNA"/>
</dbReference>
<dbReference type="RefSeq" id="XP_020132448.1">
    <property type="nucleotide sequence ID" value="XM_020270822.1"/>
</dbReference>
<dbReference type="GO" id="GO:0005886">
    <property type="term" value="C:plasma membrane"/>
    <property type="evidence" value="ECO:0007669"/>
    <property type="project" value="TreeGrafter"/>
</dbReference>
<dbReference type="SUPFAM" id="SSF103473">
    <property type="entry name" value="MFS general substrate transporter"/>
    <property type="match status" value="1"/>
</dbReference>
<evidence type="ECO:0000256" key="2">
    <source>
        <dbReference type="ARBA" id="ARBA00022692"/>
    </source>
</evidence>
<dbReference type="InterPro" id="IPR036259">
    <property type="entry name" value="MFS_trans_sf"/>
</dbReference>
<proteinExistence type="predicted"/>
<keyword evidence="2 6" id="KW-0812">Transmembrane</keyword>
<feature type="transmembrane region" description="Helical" evidence="6">
    <location>
        <begin position="300"/>
        <end position="324"/>
    </location>
</feature>
<evidence type="ECO:0000313" key="8">
    <source>
        <dbReference type="Proteomes" id="UP000183809"/>
    </source>
</evidence>
<feature type="transmembrane region" description="Helical" evidence="6">
    <location>
        <begin position="477"/>
        <end position="496"/>
    </location>
</feature>
<dbReference type="OrthoDB" id="4426556at2759"/>
<feature type="compositionally biased region" description="Basic and acidic residues" evidence="5">
    <location>
        <begin position="11"/>
        <end position="27"/>
    </location>
</feature>
<feature type="compositionally biased region" description="Basic residues" evidence="5">
    <location>
        <begin position="341"/>
        <end position="355"/>
    </location>
</feature>
<feature type="region of interest" description="Disordered" evidence="5">
    <location>
        <begin position="1"/>
        <end position="41"/>
    </location>
</feature>
<comment type="caution">
    <text evidence="7">The sequence shown here is derived from an EMBL/GenBank/DDBJ whole genome shotgun (WGS) entry which is preliminary data.</text>
</comment>
<dbReference type="Proteomes" id="UP000183809">
    <property type="component" value="Unassembled WGS sequence"/>
</dbReference>
<accession>A0A1J9S8E5</accession>
<dbReference type="PANTHER" id="PTHR23502:SF61">
    <property type="entry name" value="MULTIDRUG TRANSPORTER, PUTATIVE (AFU_ORTHOLOGUE AFUA_3G02780)-RELATED"/>
    <property type="match status" value="1"/>
</dbReference>
<dbReference type="GO" id="GO:0022857">
    <property type="term" value="F:transmembrane transporter activity"/>
    <property type="evidence" value="ECO:0007669"/>
    <property type="project" value="TreeGrafter"/>
</dbReference>
<evidence type="ECO:0000256" key="5">
    <source>
        <dbReference type="SAM" id="MobiDB-lite"/>
    </source>
</evidence>
<organism evidence="7 8">
    <name type="scientific">Diplodia corticola</name>
    <dbReference type="NCBI Taxonomy" id="236234"/>
    <lineage>
        <taxon>Eukaryota</taxon>
        <taxon>Fungi</taxon>
        <taxon>Dikarya</taxon>
        <taxon>Ascomycota</taxon>
        <taxon>Pezizomycotina</taxon>
        <taxon>Dothideomycetes</taxon>
        <taxon>Dothideomycetes incertae sedis</taxon>
        <taxon>Botryosphaeriales</taxon>
        <taxon>Botryosphaeriaceae</taxon>
        <taxon>Diplodia</taxon>
    </lineage>
</organism>
<feature type="transmembrane region" description="Helical" evidence="6">
    <location>
        <begin position="65"/>
        <end position="85"/>
    </location>
</feature>
<comment type="subcellular location">
    <subcellularLocation>
        <location evidence="1">Membrane</location>
        <topology evidence="1">Multi-pass membrane protein</topology>
    </subcellularLocation>
</comment>
<keyword evidence="4 6" id="KW-0472">Membrane</keyword>
<protein>
    <submittedName>
        <fullName evidence="7">Mfs multidrug transporter</fullName>
    </submittedName>
</protein>
<name>A0A1J9S8E5_9PEZI</name>
<feature type="transmembrane region" description="Helical" evidence="6">
    <location>
        <begin position="269"/>
        <end position="288"/>
    </location>
</feature>
<reference evidence="7 8" key="1">
    <citation type="submission" date="2016-10" db="EMBL/GenBank/DDBJ databases">
        <title>Proteomics and genomics reveal pathogen-plant mechanisms compatible with a hemibiotrophic lifestyle of Diplodia corticola.</title>
        <authorList>
            <person name="Fernandes I."/>
            <person name="De Jonge R."/>
            <person name="Van De Peer Y."/>
            <person name="Devreese B."/>
            <person name="Alves A."/>
            <person name="Esteves A.C."/>
        </authorList>
    </citation>
    <scope>NUCLEOTIDE SEQUENCE [LARGE SCALE GENOMIC DNA]</scope>
    <source>
        <strain evidence="7 8">CBS 112549</strain>
    </source>
</reference>
<dbReference type="Gene3D" id="1.20.1250.20">
    <property type="entry name" value="MFS general substrate transporter like domains"/>
    <property type="match status" value="1"/>
</dbReference>
<evidence type="ECO:0000256" key="1">
    <source>
        <dbReference type="ARBA" id="ARBA00004141"/>
    </source>
</evidence>
<feature type="region of interest" description="Disordered" evidence="5">
    <location>
        <begin position="338"/>
        <end position="365"/>
    </location>
</feature>
<feature type="compositionally biased region" description="Basic and acidic residues" evidence="5">
    <location>
        <begin position="527"/>
        <end position="541"/>
    </location>
</feature>
<feature type="region of interest" description="Disordered" evidence="5">
    <location>
        <begin position="512"/>
        <end position="541"/>
    </location>
</feature>
<evidence type="ECO:0000313" key="7">
    <source>
        <dbReference type="EMBL" id="OJD36188.1"/>
    </source>
</evidence>
<keyword evidence="3 6" id="KW-1133">Transmembrane helix</keyword>
<evidence type="ECO:0000256" key="3">
    <source>
        <dbReference type="ARBA" id="ARBA00022989"/>
    </source>
</evidence>
<dbReference type="AlphaFoldDB" id="A0A1J9S8E5"/>
<feature type="transmembrane region" description="Helical" evidence="6">
    <location>
        <begin position="120"/>
        <end position="138"/>
    </location>
</feature>
<sequence>MSNRSGSLHLETTEEKRNVRDKEDFERVQSSTAESRQKASDVEIVDWDGPDDAENPFNWSKRRKWLLTITTCFISILTGLSAGAYGGGNEQMETRFNISQDTFPTLFWATTSWNVGRMPGYFGSYIMFLIWMVPSAVAKNFATLIITRFFDGGFSSVSINIPAHVHLRPHVRRRHRAGGPFIGSAIAANMYWRWICYIQPIFDAGCLPLFWFILNETRADVILARRARRLRKSGNRPNAYAKAELEKTDVLTSLKISFTRPVKMLATEWVVFLFTLWISFAWGILFLFQSSIVQTLQTNYGFGVMSTGLIQLALSAGALLGTILNPLQDALYLRSASAPRNRNRHRPGRPGRPGRRPIPSRASTRPCPAPSLLFAASLFWYGWSLSSPTVVHFLVPAAAVGLLGIYSIYLAPRRRRQLLPRLADSVRAVRGVRRPPHLSSAPASLGRKVVRRVLAPRASGAEVVWWGVGVERGRGGLLGFVGLGLSVAPAVLVLLWKGEEVGRRSPFVRVAAFDGGGGGGGDDDDGGDGKGEGEGEGRGKE</sequence>
<evidence type="ECO:0000256" key="6">
    <source>
        <dbReference type="SAM" id="Phobius"/>
    </source>
</evidence>
<dbReference type="PANTHER" id="PTHR23502">
    <property type="entry name" value="MAJOR FACILITATOR SUPERFAMILY"/>
    <property type="match status" value="1"/>
</dbReference>